<keyword evidence="5" id="KW-0560">Oxidoreductase</keyword>
<feature type="binding site" evidence="11">
    <location>
        <position position="151"/>
    </location>
    <ligand>
        <name>NAD(+)</name>
        <dbReference type="ChEBI" id="CHEBI:57540"/>
    </ligand>
</feature>
<dbReference type="Gene3D" id="1.10.1040.10">
    <property type="entry name" value="N-(1-d-carboxylethyl)-l-norvaline Dehydrogenase, domain 2"/>
    <property type="match status" value="1"/>
</dbReference>
<sequence>MLLARTLQRRAGARAARSFAGIEKTLDGKRSTEEERFIREQEKANKAKRGANVKEITTVGVVGLGLMGHGIAQISAAAGFQTVGVDLNAEVLANGQKAIETSVAKLNSRKASKNPDFDAPAATEETLARLSYASTVDAVAQCDLIVEAIVEDASIKQKFYADLGERAKAEAIFASNTSSLAVAPMAAASQRPDRFVGLHYFNPVQLMKLCEVVQTPEVDDEVVELVDGWARLTGKITVRCKDTPGFIVNRLLVPNLAAAIAMAERGDAAIQDIDAAMCLGAGHPMGPLQLADYVGLDTCLSILKGWCAQYPDEPAFFVPPSLTAKVAAGKLGRKSGEGYYVWGDGPASTKPSGVSGL</sequence>
<dbReference type="SUPFAM" id="SSF48179">
    <property type="entry name" value="6-phosphogluconate dehydrogenase C-terminal domain-like"/>
    <property type="match status" value="1"/>
</dbReference>
<name>A0A8J2SW08_9STRA</name>
<keyword evidence="6 11" id="KW-0520">NAD</keyword>
<dbReference type="GO" id="GO:0006635">
    <property type="term" value="P:fatty acid beta-oxidation"/>
    <property type="evidence" value="ECO:0007669"/>
    <property type="project" value="TreeGrafter"/>
</dbReference>
<dbReference type="InterPro" id="IPR006108">
    <property type="entry name" value="3HC_DH_C"/>
</dbReference>
<feature type="binding site" evidence="11">
    <location>
        <begin position="63"/>
        <end position="68"/>
    </location>
    <ligand>
        <name>NAD(+)</name>
        <dbReference type="ChEBI" id="CHEBI:57540"/>
    </ligand>
</feature>
<evidence type="ECO:0008006" key="16">
    <source>
        <dbReference type="Google" id="ProtNLM"/>
    </source>
</evidence>
<feature type="binding site" evidence="11">
    <location>
        <position position="334"/>
    </location>
    <ligand>
        <name>NAD(+)</name>
        <dbReference type="ChEBI" id="CHEBI:57540"/>
    </ligand>
</feature>
<dbReference type="InterPro" id="IPR022694">
    <property type="entry name" value="3-OHacyl-CoA_DH"/>
</dbReference>
<evidence type="ECO:0000259" key="12">
    <source>
        <dbReference type="Pfam" id="PF00725"/>
    </source>
</evidence>
<protein>
    <recommendedName>
        <fullName evidence="16">3-hydroxyacyl-CoA dehydrogenase NAD binding domain-containing protein</fullName>
    </recommendedName>
</protein>
<dbReference type="EMBL" id="CAKKNE010000005">
    <property type="protein sequence ID" value="CAH0377507.1"/>
    <property type="molecule type" value="Genomic_DNA"/>
</dbReference>
<dbReference type="PIRSF" id="PIRSF000105">
    <property type="entry name" value="HCDH"/>
    <property type="match status" value="1"/>
</dbReference>
<dbReference type="FunFam" id="3.40.50.720:FF:000009">
    <property type="entry name" value="Fatty oxidation complex, alpha subunit"/>
    <property type="match status" value="1"/>
</dbReference>
<keyword evidence="15" id="KW-1185">Reference proteome</keyword>
<reference evidence="14" key="1">
    <citation type="submission" date="2021-11" db="EMBL/GenBank/DDBJ databases">
        <authorList>
            <consortium name="Genoscope - CEA"/>
            <person name="William W."/>
        </authorList>
    </citation>
    <scope>NUCLEOTIDE SEQUENCE</scope>
</reference>
<feature type="binding site" evidence="11">
    <location>
        <position position="86"/>
    </location>
    <ligand>
        <name>NAD(+)</name>
        <dbReference type="ChEBI" id="CHEBI:57540"/>
    </ligand>
</feature>
<dbReference type="GO" id="GO:0070403">
    <property type="term" value="F:NAD+ binding"/>
    <property type="evidence" value="ECO:0007669"/>
    <property type="project" value="InterPro"/>
</dbReference>
<dbReference type="InterPro" id="IPR008927">
    <property type="entry name" value="6-PGluconate_DH-like_C_sf"/>
</dbReference>
<feature type="binding site" evidence="11">
    <location>
        <position position="178"/>
    </location>
    <ligand>
        <name>NAD(+)</name>
        <dbReference type="ChEBI" id="CHEBI:57540"/>
    </ligand>
</feature>
<comment type="catalytic activity">
    <reaction evidence="9">
        <text>a (3S)-3-hydroxyacyl-CoA + NAD(+) = a 3-oxoacyl-CoA + NADH + H(+)</text>
        <dbReference type="Rhea" id="RHEA:22432"/>
        <dbReference type="ChEBI" id="CHEBI:15378"/>
        <dbReference type="ChEBI" id="CHEBI:57318"/>
        <dbReference type="ChEBI" id="CHEBI:57540"/>
        <dbReference type="ChEBI" id="CHEBI:57945"/>
        <dbReference type="ChEBI" id="CHEBI:90726"/>
        <dbReference type="EC" id="1.1.1.35"/>
    </reaction>
</comment>
<evidence type="ECO:0000256" key="7">
    <source>
        <dbReference type="ARBA" id="ARBA00023098"/>
    </source>
</evidence>
<feature type="domain" description="3-hydroxyacyl-CoA dehydrogenase NAD binding" evidence="13">
    <location>
        <begin position="58"/>
        <end position="243"/>
    </location>
</feature>
<keyword evidence="4" id="KW-0276">Fatty acid metabolism</keyword>
<dbReference type="InterPro" id="IPR013328">
    <property type="entry name" value="6PGD_dom2"/>
</dbReference>
<dbReference type="InterPro" id="IPR006176">
    <property type="entry name" value="3-OHacyl-CoA_DH_NAD-bd"/>
</dbReference>
<feature type="binding site" evidence="11">
    <location>
        <position position="156"/>
    </location>
    <ligand>
        <name>NAD(+)</name>
        <dbReference type="ChEBI" id="CHEBI:57540"/>
    </ligand>
</feature>
<comment type="pathway">
    <text evidence="2">Lipid metabolism; fatty acid beta-oxidation.</text>
</comment>
<evidence type="ECO:0000256" key="10">
    <source>
        <dbReference type="PIRSR" id="PIRSR000105-1"/>
    </source>
</evidence>
<keyword evidence="7" id="KW-0443">Lipid metabolism</keyword>
<feature type="domain" description="3-hydroxyacyl-CoA dehydrogenase C-terminal" evidence="12">
    <location>
        <begin position="245"/>
        <end position="342"/>
    </location>
</feature>
<organism evidence="14 15">
    <name type="scientific">Pelagomonas calceolata</name>
    <dbReference type="NCBI Taxonomy" id="35677"/>
    <lineage>
        <taxon>Eukaryota</taxon>
        <taxon>Sar</taxon>
        <taxon>Stramenopiles</taxon>
        <taxon>Ochrophyta</taxon>
        <taxon>Pelagophyceae</taxon>
        <taxon>Pelagomonadales</taxon>
        <taxon>Pelagomonadaceae</taxon>
        <taxon>Pelagomonas</taxon>
    </lineage>
</organism>
<dbReference type="OrthoDB" id="5958943at2759"/>
<evidence type="ECO:0000259" key="13">
    <source>
        <dbReference type="Pfam" id="PF02737"/>
    </source>
</evidence>
<evidence type="ECO:0000256" key="8">
    <source>
        <dbReference type="ARBA" id="ARBA00023128"/>
    </source>
</evidence>
<evidence type="ECO:0000256" key="1">
    <source>
        <dbReference type="ARBA" id="ARBA00004305"/>
    </source>
</evidence>
<evidence type="ECO:0000256" key="4">
    <source>
        <dbReference type="ARBA" id="ARBA00022832"/>
    </source>
</evidence>
<evidence type="ECO:0000256" key="5">
    <source>
        <dbReference type="ARBA" id="ARBA00023002"/>
    </source>
</evidence>
<dbReference type="Proteomes" id="UP000789595">
    <property type="component" value="Unassembled WGS sequence"/>
</dbReference>
<evidence type="ECO:0000256" key="6">
    <source>
        <dbReference type="ARBA" id="ARBA00023027"/>
    </source>
</evidence>
<dbReference type="InterPro" id="IPR052242">
    <property type="entry name" value="Mito_3-hydroxyacyl-CoA_DH"/>
</dbReference>
<dbReference type="PANTHER" id="PTHR43561:SF3">
    <property type="entry name" value="HYDROXYACYL-COENZYME A DEHYDROGENASE, MITOCHONDRIAL"/>
    <property type="match status" value="1"/>
</dbReference>
<dbReference type="InterPro" id="IPR036291">
    <property type="entry name" value="NAD(P)-bd_dom_sf"/>
</dbReference>
<evidence type="ECO:0000256" key="11">
    <source>
        <dbReference type="PIRSR" id="PIRSR000105-2"/>
    </source>
</evidence>
<comment type="similarity">
    <text evidence="3">Belongs to the 3-hydroxyacyl-CoA dehydrogenase family.</text>
</comment>
<dbReference type="PANTHER" id="PTHR43561">
    <property type="match status" value="1"/>
</dbReference>
<dbReference type="Pfam" id="PF00725">
    <property type="entry name" value="3HCDH"/>
    <property type="match status" value="1"/>
</dbReference>
<comment type="subcellular location">
    <subcellularLocation>
        <location evidence="1">Mitochondrion matrix</location>
    </subcellularLocation>
</comment>
<keyword evidence="8" id="KW-0496">Mitochondrion</keyword>
<evidence type="ECO:0000256" key="9">
    <source>
        <dbReference type="ARBA" id="ARBA00049556"/>
    </source>
</evidence>
<evidence type="ECO:0000256" key="3">
    <source>
        <dbReference type="ARBA" id="ARBA00009463"/>
    </source>
</evidence>
<evidence type="ECO:0000313" key="15">
    <source>
        <dbReference type="Proteomes" id="UP000789595"/>
    </source>
</evidence>
<comment type="caution">
    <text evidence="14">The sequence shown here is derived from an EMBL/GenBank/DDBJ whole genome shotgun (WGS) entry which is preliminary data.</text>
</comment>
<evidence type="ECO:0000256" key="2">
    <source>
        <dbReference type="ARBA" id="ARBA00005005"/>
    </source>
</evidence>
<dbReference type="Pfam" id="PF02737">
    <property type="entry name" value="3HCDH_N"/>
    <property type="match status" value="1"/>
</dbReference>
<dbReference type="GO" id="GO:0005759">
    <property type="term" value="C:mitochondrial matrix"/>
    <property type="evidence" value="ECO:0007669"/>
    <property type="project" value="UniProtKB-SubCell"/>
</dbReference>
<evidence type="ECO:0000313" key="14">
    <source>
        <dbReference type="EMBL" id="CAH0377507.1"/>
    </source>
</evidence>
<dbReference type="Gene3D" id="3.40.50.720">
    <property type="entry name" value="NAD(P)-binding Rossmann-like Domain"/>
    <property type="match status" value="1"/>
</dbReference>
<proteinExistence type="inferred from homology"/>
<dbReference type="AlphaFoldDB" id="A0A8J2SW08"/>
<accession>A0A8J2SW08</accession>
<feature type="binding site" evidence="11">
    <location>
        <position position="202"/>
    </location>
    <ligand>
        <name>NAD(+)</name>
        <dbReference type="ChEBI" id="CHEBI:57540"/>
    </ligand>
</feature>
<dbReference type="SUPFAM" id="SSF51735">
    <property type="entry name" value="NAD(P)-binding Rossmann-fold domains"/>
    <property type="match status" value="1"/>
</dbReference>
<feature type="site" description="Important for catalytic activity" evidence="10">
    <location>
        <position position="199"/>
    </location>
</feature>
<dbReference type="GO" id="GO:0003857">
    <property type="term" value="F:(3S)-3-hydroxyacyl-CoA dehydrogenase (NAD+) activity"/>
    <property type="evidence" value="ECO:0007669"/>
    <property type="project" value="UniProtKB-EC"/>
</dbReference>
<gene>
    <name evidence="14" type="ORF">PECAL_5P20420</name>
</gene>